<dbReference type="EMBL" id="CP042187">
    <property type="protein sequence ID" value="QDS69506.1"/>
    <property type="molecule type" value="Genomic_DNA"/>
</dbReference>
<accession>A0A517L1L0</accession>
<dbReference type="Gene3D" id="3.30.710.10">
    <property type="entry name" value="Potassium Channel Kv1.1, Chain A"/>
    <property type="match status" value="1"/>
</dbReference>
<dbReference type="AlphaFoldDB" id="A0A517L1L0"/>
<dbReference type="PANTHER" id="PTHR47843">
    <property type="entry name" value="BTB DOMAIN-CONTAINING PROTEIN-RELATED"/>
    <property type="match status" value="1"/>
</dbReference>
<dbReference type="InterPro" id="IPR000210">
    <property type="entry name" value="BTB/POZ_dom"/>
</dbReference>
<dbReference type="Pfam" id="PF00651">
    <property type="entry name" value="BTB"/>
    <property type="match status" value="1"/>
</dbReference>
<dbReference type="Proteomes" id="UP000316270">
    <property type="component" value="Chromosome 3"/>
</dbReference>
<dbReference type="InterPro" id="IPR011333">
    <property type="entry name" value="SKP1/BTB/POZ_sf"/>
</dbReference>
<gene>
    <name evidence="2" type="ORF">FKW77_007015</name>
</gene>
<dbReference type="SMART" id="SM00225">
    <property type="entry name" value="BTB"/>
    <property type="match status" value="1"/>
</dbReference>
<dbReference type="STRING" id="50376.A0A517L1L0"/>
<feature type="domain" description="BTB" evidence="1">
    <location>
        <begin position="24"/>
        <end position="84"/>
    </location>
</feature>
<keyword evidence="3" id="KW-1185">Reference proteome</keyword>
<evidence type="ECO:0000313" key="3">
    <source>
        <dbReference type="Proteomes" id="UP000316270"/>
    </source>
</evidence>
<dbReference type="OrthoDB" id="6359816at2759"/>
<sequence>MDVETTDPRQRGWLARLYQSGQYTDLVITCSGHTFTAHKGVVCMQSSFFENACKKNTFKEGETGVIDLPDDDPAAVKAMLEFFYLVSYRHDETSIQWTLHAKTATLGDKYCVQPLKIYAYALLKETTSDLSIDWVDFAAAVQWVYDNTASDDQGRKILVQIAMNHLDEMLRSDDVFSSFVGGAAEFGRDVLVASQQANYKTPDSTRRTYICGGCHTSWAHDKLSELCPRCRTDQYSIEDFLIKSRWSCDSCRLEIDSSNDPHEYAWGNDWTCPSCGEEGFHAVD</sequence>
<protein>
    <recommendedName>
        <fullName evidence="1">BTB domain-containing protein</fullName>
    </recommendedName>
</protein>
<dbReference type="SUPFAM" id="SSF54695">
    <property type="entry name" value="POZ domain"/>
    <property type="match status" value="1"/>
</dbReference>
<name>A0A517L1L0_9PEZI</name>
<dbReference type="PANTHER" id="PTHR47843:SF5">
    <property type="entry name" value="BTB_POZ DOMAIN PROTEIN"/>
    <property type="match status" value="1"/>
</dbReference>
<reference evidence="2 3" key="1">
    <citation type="submission" date="2019-07" db="EMBL/GenBank/DDBJ databases">
        <title>Finished genome of Venturia effusa.</title>
        <authorList>
            <person name="Young C.A."/>
            <person name="Cox M.P."/>
            <person name="Ganley A.R.D."/>
            <person name="David W.J."/>
        </authorList>
    </citation>
    <scope>NUCLEOTIDE SEQUENCE [LARGE SCALE GENOMIC DNA]</scope>
    <source>
        <strain evidence="3">albino</strain>
    </source>
</reference>
<proteinExistence type="predicted"/>
<evidence type="ECO:0000313" key="2">
    <source>
        <dbReference type="EMBL" id="QDS69506.1"/>
    </source>
</evidence>
<dbReference type="CDD" id="cd18186">
    <property type="entry name" value="BTB_POZ_ZBTB_KLHL-like"/>
    <property type="match status" value="1"/>
</dbReference>
<evidence type="ECO:0000259" key="1">
    <source>
        <dbReference type="PROSITE" id="PS50097"/>
    </source>
</evidence>
<dbReference type="PROSITE" id="PS50097">
    <property type="entry name" value="BTB"/>
    <property type="match status" value="1"/>
</dbReference>
<organism evidence="2 3">
    <name type="scientific">Venturia effusa</name>
    <dbReference type="NCBI Taxonomy" id="50376"/>
    <lineage>
        <taxon>Eukaryota</taxon>
        <taxon>Fungi</taxon>
        <taxon>Dikarya</taxon>
        <taxon>Ascomycota</taxon>
        <taxon>Pezizomycotina</taxon>
        <taxon>Dothideomycetes</taxon>
        <taxon>Pleosporomycetidae</taxon>
        <taxon>Venturiales</taxon>
        <taxon>Venturiaceae</taxon>
        <taxon>Venturia</taxon>
    </lineage>
</organism>